<dbReference type="Gene3D" id="3.30.40.250">
    <property type="match status" value="1"/>
</dbReference>
<dbReference type="Gene3D" id="3.30.1330.230">
    <property type="match status" value="1"/>
</dbReference>
<dbReference type="EMBL" id="LNYP01000031">
    <property type="protein sequence ID" value="KTD37075.1"/>
    <property type="molecule type" value="Genomic_DNA"/>
</dbReference>
<dbReference type="NCBIfam" id="TIGR00702">
    <property type="entry name" value="YcaO-type kinase domain"/>
    <property type="match status" value="1"/>
</dbReference>
<dbReference type="PROSITE" id="PS51664">
    <property type="entry name" value="YCAO"/>
    <property type="match status" value="1"/>
</dbReference>
<sequence length="398" mass="44781">MLDLGGTYRAVSPEETLGKIEPLLWDRFGITRVANITGLDDLNIPTYLAIRPDSRILTTAQGKGITHELAKVSAIMESIESWHAERLLPPKLFGSCQQLKSRYELVELETLVNGHFDIKPDALYTMELSWASGIELNSGREIYFPSSLIDLDSLVLSSNRLGCFPGTSNGLASGNTFEEAVCHGMFEVIERHSWTLSELSPLRYIDPSTIHASHLVALLKKIELDSVKFKICDMTSANGVPTYSATLFDFRGTRGLDFFTGAGAHLSSVVALSRAITEAIQSRLTMISGSRDDIYPANYKFKRKFYRNELPNLDSLKDKCMSFVETSVPIDFTHCIQELLKRLKQQGFGKVIVFEHTRRELGIPVVHVIIPGMHFDWFKHKTQAYVPEFFCDDFPKPH</sequence>
<proteinExistence type="predicted"/>
<organism evidence="2 3">
    <name type="scientific">Legionella oakridgensis</name>
    <dbReference type="NCBI Taxonomy" id="29423"/>
    <lineage>
        <taxon>Bacteria</taxon>
        <taxon>Pseudomonadati</taxon>
        <taxon>Pseudomonadota</taxon>
        <taxon>Gammaproteobacteria</taxon>
        <taxon>Legionellales</taxon>
        <taxon>Legionellaceae</taxon>
        <taxon>Legionella</taxon>
    </lineage>
</organism>
<gene>
    <name evidence="2" type="ORF">Loak_2211</name>
</gene>
<evidence type="ECO:0000313" key="3">
    <source>
        <dbReference type="Proteomes" id="UP000054858"/>
    </source>
</evidence>
<protein>
    <recommendedName>
        <fullName evidence="1">YcaO domain-containing protein</fullName>
    </recommendedName>
</protein>
<feature type="domain" description="YcaO" evidence="1">
    <location>
        <begin position="62"/>
        <end position="398"/>
    </location>
</feature>
<evidence type="ECO:0000313" key="2">
    <source>
        <dbReference type="EMBL" id="KTD37075.1"/>
    </source>
</evidence>
<name>A0A0W0WXM4_9GAMM</name>
<accession>A0A0W0WXM4</accession>
<dbReference type="Gene3D" id="3.30.160.660">
    <property type="match status" value="1"/>
</dbReference>
<comment type="caution">
    <text evidence="2">The sequence shown here is derived from an EMBL/GenBank/DDBJ whole genome shotgun (WGS) entry which is preliminary data.</text>
</comment>
<evidence type="ECO:0000259" key="1">
    <source>
        <dbReference type="PROSITE" id="PS51664"/>
    </source>
</evidence>
<dbReference type="PATRIC" id="fig|29423.5.peg.2320"/>
<dbReference type="InterPro" id="IPR003776">
    <property type="entry name" value="YcaO-like_dom"/>
</dbReference>
<dbReference type="PANTHER" id="PTHR37809:SF1">
    <property type="entry name" value="RIBOSOMAL PROTEIN S12 METHYLTHIOTRANSFERASE ACCESSORY FACTOR YCAO"/>
    <property type="match status" value="1"/>
</dbReference>
<dbReference type="PANTHER" id="PTHR37809">
    <property type="entry name" value="RIBOSOMAL PROTEIN S12 METHYLTHIOTRANSFERASE ACCESSORY FACTOR YCAO"/>
    <property type="match status" value="1"/>
</dbReference>
<reference evidence="2 3" key="1">
    <citation type="submission" date="2015-11" db="EMBL/GenBank/DDBJ databases">
        <title>Genomic analysis of 38 Legionella species identifies large and diverse effector repertoires.</title>
        <authorList>
            <person name="Burstein D."/>
            <person name="Amaro F."/>
            <person name="Zusman T."/>
            <person name="Lifshitz Z."/>
            <person name="Cohen O."/>
            <person name="Gilbert J.A."/>
            <person name="Pupko T."/>
            <person name="Shuman H.A."/>
            <person name="Segal G."/>
        </authorList>
    </citation>
    <scope>NUCLEOTIDE SEQUENCE [LARGE SCALE GENOMIC DNA]</scope>
    <source>
        <strain evidence="2 3">Oak Ridge-10</strain>
    </source>
</reference>
<dbReference type="RefSeq" id="WP_025386059.1">
    <property type="nucleotide sequence ID" value="NZ_LCUA01000001.1"/>
</dbReference>
<dbReference type="AlphaFoldDB" id="A0A0W0WXM4"/>
<dbReference type="Proteomes" id="UP000054858">
    <property type="component" value="Unassembled WGS sequence"/>
</dbReference>
<dbReference type="Pfam" id="PF02624">
    <property type="entry name" value="YcaO"/>
    <property type="match status" value="1"/>
</dbReference>